<keyword evidence="2" id="KW-1185">Reference proteome</keyword>
<dbReference type="Proteomes" id="UP001174909">
    <property type="component" value="Unassembled WGS sequence"/>
</dbReference>
<dbReference type="Gene3D" id="2.115.10.20">
    <property type="entry name" value="Glycosyl hydrolase domain, family 43"/>
    <property type="match status" value="1"/>
</dbReference>
<protein>
    <recommendedName>
        <fullName evidence="3">Glycosyl hydrolase family 32 N-terminal domain-containing protein</fullName>
    </recommendedName>
</protein>
<reference evidence="1" key="1">
    <citation type="submission" date="2023-03" db="EMBL/GenBank/DDBJ databases">
        <authorList>
            <person name="Steffen K."/>
            <person name="Cardenas P."/>
        </authorList>
    </citation>
    <scope>NUCLEOTIDE SEQUENCE</scope>
</reference>
<organism evidence="1 2">
    <name type="scientific">Geodia barretti</name>
    <name type="common">Barrett's horny sponge</name>
    <dbReference type="NCBI Taxonomy" id="519541"/>
    <lineage>
        <taxon>Eukaryota</taxon>
        <taxon>Metazoa</taxon>
        <taxon>Porifera</taxon>
        <taxon>Demospongiae</taxon>
        <taxon>Heteroscleromorpha</taxon>
        <taxon>Tetractinellida</taxon>
        <taxon>Astrophorina</taxon>
        <taxon>Geodiidae</taxon>
        <taxon>Geodia</taxon>
    </lineage>
</organism>
<evidence type="ECO:0000313" key="2">
    <source>
        <dbReference type="Proteomes" id="UP001174909"/>
    </source>
</evidence>
<evidence type="ECO:0000313" key="1">
    <source>
        <dbReference type="EMBL" id="CAI7992475.1"/>
    </source>
</evidence>
<sequence>MMWTTPAWVPDEAVFKTLYYASSESESPEVKLDVTGAPIGGQSFICYATSEDGVNWEKPVLGLHDYDALTWRGTAIGKENNILPTGVPLGPIYDPHDPDEQRRYKGVGWGKGGGLTPAISPDCLHWTYLDVPLVPSSDEAHFSYDQENRLFIATVKHSGPDGRSPYGRSFCLSTSEDFENWSGLELIFHADQIDQENGEERIRKFIEDPDYLTPIYNRPEEWRTDVYNFPVFRYEGLYLGLPVMHHWTGKHPPLYENVDSRKSVELASSRDLRQWERVANRTPFIELSPIGDGSAYDTGQISVVNGPIRRNNELWFYYLGVRHRSQPLVDVMNRKYLNNFAMALAKLRVDGFVSLKGGVEWGSVLTKPVVVEGRELRVNVDSWRGRVKVEVLNADDGHPLPGYTFDESIPAMVDSIDEPLRWKEKVDLAELRGRTVRLRFSLLRSELYAFWLTD</sequence>
<gene>
    <name evidence="1" type="ORF">GBAR_LOCUS1014</name>
</gene>
<proteinExistence type="predicted"/>
<dbReference type="InterPro" id="IPR023296">
    <property type="entry name" value="Glyco_hydro_beta-prop_sf"/>
</dbReference>
<evidence type="ECO:0008006" key="3">
    <source>
        <dbReference type="Google" id="ProtNLM"/>
    </source>
</evidence>
<name>A0AA35W1Y1_GEOBA</name>
<dbReference type="SUPFAM" id="SSF75005">
    <property type="entry name" value="Arabinanase/levansucrase/invertase"/>
    <property type="match status" value="2"/>
</dbReference>
<comment type="caution">
    <text evidence="1">The sequence shown here is derived from an EMBL/GenBank/DDBJ whole genome shotgun (WGS) entry which is preliminary data.</text>
</comment>
<dbReference type="AlphaFoldDB" id="A0AA35W1Y1"/>
<dbReference type="EMBL" id="CASHTH010000145">
    <property type="protein sequence ID" value="CAI7992475.1"/>
    <property type="molecule type" value="Genomic_DNA"/>
</dbReference>
<accession>A0AA35W1Y1</accession>